<reference evidence="1" key="1">
    <citation type="submission" date="2011-08" db="EMBL/GenBank/DDBJ databases">
        <title>Complete sequence of chromosome of Streptomyces violaceusniger Tu 4113.</title>
        <authorList>
            <consortium name="US DOE Joint Genome Institute"/>
            <person name="Lucas S."/>
            <person name="Han J."/>
            <person name="Lapidus A."/>
            <person name="Cheng J.-F."/>
            <person name="Goodwin L."/>
            <person name="Pitluck S."/>
            <person name="Peters L."/>
            <person name="Ivanova N."/>
            <person name="Daligault H."/>
            <person name="Detter J.C."/>
            <person name="Han C."/>
            <person name="Tapia R."/>
            <person name="Land M."/>
            <person name="Hauser L."/>
            <person name="Kyrpides N."/>
            <person name="Ivanova N."/>
            <person name="Pagani I."/>
            <person name="Hagen A."/>
            <person name="Katz L."/>
            <person name="Fiedler H.-P."/>
            <person name="Keasling J."/>
            <person name="Fortman J."/>
            <person name="Woyke T."/>
        </authorList>
    </citation>
    <scope>NUCLEOTIDE SEQUENCE [LARGE SCALE GENOMIC DNA]</scope>
    <source>
        <strain evidence="1">Tu 4113</strain>
    </source>
</reference>
<sequence length="155" mass="16480">MATSRVPAAIEALLAIWRAAPDLAGVQILDGPPVVDQAAADYLLVGWSPNTELSVEFTQDFNAAGARTRDEEFSILCYLETWTGDSDVAARRTRAFELLAVCEETVRASGSNPTAPTLNGAVLWAEIASGSLIQASTDKGVRAAIPFVVTCRARI</sequence>
<dbReference type="EMBL" id="CP002994">
    <property type="protein sequence ID" value="AEM87086.1"/>
    <property type="molecule type" value="Genomic_DNA"/>
</dbReference>
<dbReference type="HOGENOM" id="CLU_1694599_0_0_11"/>
<name>G2P7C6_STRV4</name>
<dbReference type="Proteomes" id="UP000008703">
    <property type="component" value="Chromosome"/>
</dbReference>
<dbReference type="AlphaFoldDB" id="G2P7C6"/>
<gene>
    <name evidence="1" type="ORF">Strvi_7751</name>
</gene>
<protein>
    <submittedName>
        <fullName evidence="1">Uncharacterized protein</fullName>
    </submittedName>
</protein>
<proteinExistence type="predicted"/>
<organism evidence="1 2">
    <name type="scientific">Streptomyces violaceusniger (strain Tu 4113)</name>
    <dbReference type="NCBI Taxonomy" id="653045"/>
    <lineage>
        <taxon>Bacteria</taxon>
        <taxon>Bacillati</taxon>
        <taxon>Actinomycetota</taxon>
        <taxon>Actinomycetes</taxon>
        <taxon>Kitasatosporales</taxon>
        <taxon>Streptomycetaceae</taxon>
        <taxon>Streptomyces</taxon>
        <taxon>Streptomyces violaceusniger group</taxon>
    </lineage>
</organism>
<evidence type="ECO:0000313" key="1">
    <source>
        <dbReference type="EMBL" id="AEM87086.1"/>
    </source>
</evidence>
<accession>G2P7C6</accession>
<evidence type="ECO:0000313" key="2">
    <source>
        <dbReference type="Proteomes" id="UP000008703"/>
    </source>
</evidence>
<dbReference type="RefSeq" id="WP_014060556.1">
    <property type="nucleotide sequence ID" value="NC_015957.1"/>
</dbReference>
<dbReference type="eggNOG" id="ENOG5031Y6T">
    <property type="taxonomic scope" value="Bacteria"/>
</dbReference>
<keyword evidence="2" id="KW-1185">Reference proteome</keyword>
<dbReference type="KEGG" id="svl:Strvi_7751"/>